<reference evidence="2" key="1">
    <citation type="submission" date="2017-02" db="UniProtKB">
        <authorList>
            <consortium name="WormBaseParasite"/>
        </authorList>
    </citation>
    <scope>IDENTIFICATION</scope>
</reference>
<evidence type="ECO:0000313" key="2">
    <source>
        <dbReference type="WBParaSite" id="HNAJ_0000880501-mRNA-1"/>
    </source>
</evidence>
<dbReference type="AlphaFoldDB" id="A0A0R3TN63"/>
<dbReference type="WBParaSite" id="HNAJ_0000880501-mRNA-1">
    <property type="protein sequence ID" value="HNAJ_0000880501-mRNA-1"/>
    <property type="gene ID" value="HNAJ_0000880501"/>
</dbReference>
<protein>
    <submittedName>
        <fullName evidence="2">MABP domain-containing protein</fullName>
    </submittedName>
</protein>
<feature type="region of interest" description="Disordered" evidence="1">
    <location>
        <begin position="237"/>
        <end position="290"/>
    </location>
</feature>
<organism evidence="2">
    <name type="scientific">Rodentolepis nana</name>
    <name type="common">Dwarf tapeworm</name>
    <name type="synonym">Hymenolepis nana</name>
    <dbReference type="NCBI Taxonomy" id="102285"/>
    <lineage>
        <taxon>Eukaryota</taxon>
        <taxon>Metazoa</taxon>
        <taxon>Spiralia</taxon>
        <taxon>Lophotrochozoa</taxon>
        <taxon>Platyhelminthes</taxon>
        <taxon>Cestoda</taxon>
        <taxon>Eucestoda</taxon>
        <taxon>Cyclophyllidea</taxon>
        <taxon>Hymenolepididae</taxon>
        <taxon>Rodentolepis</taxon>
    </lineage>
</organism>
<proteinExistence type="predicted"/>
<accession>A0A0R3TN63</accession>
<name>A0A0R3TN63_RODNA</name>
<evidence type="ECO:0000256" key="1">
    <source>
        <dbReference type="SAM" id="MobiDB-lite"/>
    </source>
</evidence>
<sequence>LTHLLRRGQRVCNSDTLAKKGTTILQCMARPMSFHIRENSRPQGSTNSKLTKEKQWTVAISDIPWPRIEAVAEFRLRTRETPRIEAIAEFRLRTDGLPGKTPSKIGSIQSRCNELKARTKENTLRHSRLGGETVDSGTLKLEQRRNSGQWHSQHTRLAPTGQESKPLLSLRLWPRIEAVAEFRLRGNGEDPPDSIQEEMEKTHLIRCSKEEMEKTHLIRCLAINPHALYVTYRRKSGEAPSQIRRGNGEDPPDLVSSSKDKDGKPKIYTGGNGEDPPDSVFIKRKWRRPT</sequence>